<dbReference type="RefSeq" id="WP_252995129.1">
    <property type="nucleotide sequence ID" value="NZ_CP099717.1"/>
</dbReference>
<keyword evidence="3" id="KW-1133">Transmembrane helix</keyword>
<dbReference type="AlphaFoldDB" id="A0AAE9MGG4"/>
<dbReference type="GO" id="GO:0044096">
    <property type="term" value="C:type IV pilus"/>
    <property type="evidence" value="ECO:0007669"/>
    <property type="project" value="TreeGrafter"/>
</dbReference>
<sequence>MKRQSGFTLIELMIVVAIVAILAAIALPAYQNYTNKARFTAAVSATGAVKTDAELCAQSTGFYGCSSISNASNFTVPTGVTLAFTGNTSASTSLTVTTTMTNPSGAYNLVGVVSGGVVTWTGTCNPTSLC</sequence>
<dbReference type="InterPro" id="IPR045584">
    <property type="entry name" value="Pilin-like"/>
</dbReference>
<keyword evidence="2" id="KW-0488">Methylation</keyword>
<dbReference type="GO" id="GO:0043107">
    <property type="term" value="P:type IV pilus-dependent motility"/>
    <property type="evidence" value="ECO:0007669"/>
    <property type="project" value="TreeGrafter"/>
</dbReference>
<keyword evidence="3" id="KW-0472">Membrane</keyword>
<dbReference type="InterPro" id="IPR012902">
    <property type="entry name" value="N_methyl_site"/>
</dbReference>
<gene>
    <name evidence="4" type="ORF">NHF51_18110</name>
</gene>
<name>A0AAE9MGG4_9GAMM</name>
<dbReference type="Gene3D" id="3.30.700.10">
    <property type="entry name" value="Glycoprotein, Type 4 Pilin"/>
    <property type="match status" value="1"/>
</dbReference>
<evidence type="ECO:0000313" key="5">
    <source>
        <dbReference type="Proteomes" id="UP001056890"/>
    </source>
</evidence>
<comment type="similarity">
    <text evidence="1">Belongs to the N-Me-Phe pilin family.</text>
</comment>
<dbReference type="PROSITE" id="PS00409">
    <property type="entry name" value="PROKAR_NTER_METHYL"/>
    <property type="match status" value="1"/>
</dbReference>
<reference evidence="4" key="1">
    <citation type="submission" date="2022-06" db="EMBL/GenBank/DDBJ databases">
        <title>Complete Genome of Aeromonas sp. Strain SOD01 Isolated from an Urban Freshwater Stream.</title>
        <authorList>
            <person name="Williams L.E."/>
            <person name="Brysgel T."/>
            <person name="Capestro E.M."/>
            <person name="Foltz G.V."/>
            <person name="Gardner A.E."/>
            <person name="Ingrassia J."/>
            <person name="Peterson E."/>
            <person name="Arruda J."/>
            <person name="Flaherty I."/>
            <person name="Hunt M."/>
            <person name="Pappas G."/>
            <person name="Ramsaran S."/>
            <person name="Rocha M."/>
        </authorList>
    </citation>
    <scope>NUCLEOTIDE SEQUENCE</scope>
    <source>
        <strain evidence="4">SOD01</strain>
    </source>
</reference>
<dbReference type="EMBL" id="CP099717">
    <property type="protein sequence ID" value="USV57221.1"/>
    <property type="molecule type" value="Genomic_DNA"/>
</dbReference>
<evidence type="ECO:0000256" key="2">
    <source>
        <dbReference type="ARBA" id="ARBA00022481"/>
    </source>
</evidence>
<dbReference type="Pfam" id="PF07963">
    <property type="entry name" value="N_methyl"/>
    <property type="match status" value="1"/>
</dbReference>
<dbReference type="PANTHER" id="PTHR30093">
    <property type="entry name" value="GENERAL SECRETION PATHWAY PROTEIN G"/>
    <property type="match status" value="1"/>
</dbReference>
<organism evidence="4 5">
    <name type="scientific">Aeromonas encheleia</name>
    <dbReference type="NCBI Taxonomy" id="73010"/>
    <lineage>
        <taxon>Bacteria</taxon>
        <taxon>Pseudomonadati</taxon>
        <taxon>Pseudomonadota</taxon>
        <taxon>Gammaproteobacteria</taxon>
        <taxon>Aeromonadales</taxon>
        <taxon>Aeromonadaceae</taxon>
        <taxon>Aeromonas</taxon>
    </lineage>
</organism>
<keyword evidence="5" id="KW-1185">Reference proteome</keyword>
<dbReference type="SUPFAM" id="SSF54523">
    <property type="entry name" value="Pili subunits"/>
    <property type="match status" value="1"/>
</dbReference>
<protein>
    <submittedName>
        <fullName evidence="4">Prepilin-type N-terminal cleavage/methylation domain-containing protein</fullName>
    </submittedName>
</protein>
<proteinExistence type="inferred from homology"/>
<evidence type="ECO:0000256" key="1">
    <source>
        <dbReference type="ARBA" id="ARBA00005233"/>
    </source>
</evidence>
<accession>A0AAE9MGG4</accession>
<keyword evidence="3" id="KW-0812">Transmembrane</keyword>
<dbReference type="NCBIfam" id="TIGR02532">
    <property type="entry name" value="IV_pilin_GFxxxE"/>
    <property type="match status" value="1"/>
</dbReference>
<feature type="transmembrane region" description="Helical" evidence="3">
    <location>
        <begin position="12"/>
        <end position="30"/>
    </location>
</feature>
<dbReference type="Proteomes" id="UP001056890">
    <property type="component" value="Chromosome"/>
</dbReference>
<dbReference type="PANTHER" id="PTHR30093:SF34">
    <property type="entry name" value="PREPILIN PEPTIDASE-DEPENDENT PROTEIN D"/>
    <property type="match status" value="1"/>
</dbReference>
<evidence type="ECO:0000256" key="3">
    <source>
        <dbReference type="SAM" id="Phobius"/>
    </source>
</evidence>
<evidence type="ECO:0000313" key="4">
    <source>
        <dbReference type="EMBL" id="USV57221.1"/>
    </source>
</evidence>